<dbReference type="EMBL" id="MJBS01000033">
    <property type="protein sequence ID" value="OHE99817.1"/>
    <property type="molecule type" value="Genomic_DNA"/>
</dbReference>
<dbReference type="Proteomes" id="UP000176998">
    <property type="component" value="Unassembled WGS sequence"/>
</dbReference>
<reference evidence="1 2" key="1">
    <citation type="submission" date="2016-09" db="EMBL/GenBank/DDBJ databases">
        <authorList>
            <person name="Capua I."/>
            <person name="De Benedictis P."/>
            <person name="Joannis T."/>
            <person name="Lombin L.H."/>
            <person name="Cattoli G."/>
        </authorList>
    </citation>
    <scope>NUCLEOTIDE SEQUENCE [LARGE SCALE GENOMIC DNA]</scope>
    <source>
        <strain evidence="1 2">IMI 309357</strain>
    </source>
</reference>
<keyword evidence="2" id="KW-1185">Reference proteome</keyword>
<comment type="caution">
    <text evidence="1">The sequence shown here is derived from an EMBL/GenBank/DDBJ whole genome shotgun (WGS) entry which is preliminary data.</text>
</comment>
<accession>A0A1G4BEP8</accession>
<sequence length="430" mass="49686">MENDGEEDVTSIANVAKARARVIAGKFKYLQAPPDMDIELYRADRARELSQFLVQYGYDTVSAEWFSWSVDLRTWNQVQYKCTAAPLLEYQVSRALLMFSELVGKAGDFEVFPWIDVEPVCKTTTPEDASTWFNVLKDIIKQQDDLPALERSRLKLPLMKGEPLMVRNTPGITPVEQRQKIWDDIFPGKKYPHGQPFEIIIPSAVRISSDIIYDVVQQEKSLPAAVTVVQVRRVHRRGHFVWAFIVSYAPQVADNRMNRITMALAYQAVLNWARTIIVTGKSLKLSKAFKEFELKLEDEGDAEDTRMRGMGDQMDFTPEQLDLCAEELSLMPWVSVADYAAFRVGEWLNKEVCRTPAEDRHRLLRDWCQLEVGVMDRTNFEGMTREDLQKACYEAWTAKTQEWKETLDVTAWSWTEEVQWAKKLMEPYAV</sequence>
<dbReference type="OrthoDB" id="4801796at2759"/>
<gene>
    <name evidence="1" type="ORF">CORC01_04953</name>
</gene>
<name>A0A1G4BEP8_9PEZI</name>
<dbReference type="RefSeq" id="XP_022476962.1">
    <property type="nucleotide sequence ID" value="XM_022616600.1"/>
</dbReference>
<protein>
    <submittedName>
        <fullName evidence="1">Uncharacterized protein</fullName>
    </submittedName>
</protein>
<dbReference type="GeneID" id="34558110"/>
<evidence type="ECO:0000313" key="2">
    <source>
        <dbReference type="Proteomes" id="UP000176998"/>
    </source>
</evidence>
<evidence type="ECO:0000313" key="1">
    <source>
        <dbReference type="EMBL" id="OHE99817.1"/>
    </source>
</evidence>
<dbReference type="AlphaFoldDB" id="A0A1G4BEP8"/>
<organism evidence="1 2">
    <name type="scientific">Colletotrichum orchidophilum</name>
    <dbReference type="NCBI Taxonomy" id="1209926"/>
    <lineage>
        <taxon>Eukaryota</taxon>
        <taxon>Fungi</taxon>
        <taxon>Dikarya</taxon>
        <taxon>Ascomycota</taxon>
        <taxon>Pezizomycotina</taxon>
        <taxon>Sordariomycetes</taxon>
        <taxon>Hypocreomycetidae</taxon>
        <taxon>Glomerellales</taxon>
        <taxon>Glomerellaceae</taxon>
        <taxon>Colletotrichum</taxon>
    </lineage>
</organism>
<proteinExistence type="predicted"/>